<dbReference type="HAMAP" id="MF_00984">
    <property type="entry name" value="SSB"/>
    <property type="match status" value="1"/>
</dbReference>
<dbReference type="RefSeq" id="WP_155347172.1">
    <property type="nucleotide sequence ID" value="NZ_BAAAHM010000002.1"/>
</dbReference>
<dbReference type="InterPro" id="IPR000424">
    <property type="entry name" value="Primosome_PriB/ssb"/>
</dbReference>
<dbReference type="NCBIfam" id="TIGR00621">
    <property type="entry name" value="ssb"/>
    <property type="match status" value="1"/>
</dbReference>
<keyword evidence="1 2" id="KW-0238">DNA-binding</keyword>
<dbReference type="InterPro" id="IPR011344">
    <property type="entry name" value="ssDNA-bd"/>
</dbReference>
<comment type="subunit">
    <text evidence="2">Homotetramer.</text>
</comment>
<evidence type="ECO:0000256" key="4">
    <source>
        <dbReference type="SAM" id="MobiDB-lite"/>
    </source>
</evidence>
<feature type="region of interest" description="Disordered" evidence="4">
    <location>
        <begin position="121"/>
        <end position="162"/>
    </location>
</feature>
<dbReference type="SUPFAM" id="SSF50249">
    <property type="entry name" value="Nucleic acid-binding proteins"/>
    <property type="match status" value="1"/>
</dbReference>
<organism evidence="5 6">
    <name type="scientific">Acrocarpospora pleiomorpha</name>
    <dbReference type="NCBI Taxonomy" id="90975"/>
    <lineage>
        <taxon>Bacteria</taxon>
        <taxon>Bacillati</taxon>
        <taxon>Actinomycetota</taxon>
        <taxon>Actinomycetes</taxon>
        <taxon>Streptosporangiales</taxon>
        <taxon>Streptosporangiaceae</taxon>
        <taxon>Acrocarpospora</taxon>
    </lineage>
</organism>
<comment type="caution">
    <text evidence="5">The sequence shown here is derived from an EMBL/GenBank/DDBJ whole genome shotgun (WGS) entry which is preliminary data.</text>
</comment>
<name>A0A5M3XSI0_9ACTN</name>
<evidence type="ECO:0000313" key="5">
    <source>
        <dbReference type="EMBL" id="GES22213.1"/>
    </source>
</evidence>
<dbReference type="GO" id="GO:0009295">
    <property type="term" value="C:nucleoid"/>
    <property type="evidence" value="ECO:0007669"/>
    <property type="project" value="TreeGrafter"/>
</dbReference>
<accession>A0A5M3XSI0</accession>
<dbReference type="PIRSF" id="PIRSF002070">
    <property type="entry name" value="SSB"/>
    <property type="match status" value="1"/>
</dbReference>
<evidence type="ECO:0000256" key="2">
    <source>
        <dbReference type="HAMAP-Rule" id="MF_00984"/>
    </source>
</evidence>
<dbReference type="GO" id="GO:0003697">
    <property type="term" value="F:single-stranded DNA binding"/>
    <property type="evidence" value="ECO:0007669"/>
    <property type="project" value="UniProtKB-UniRule"/>
</dbReference>
<protein>
    <recommendedName>
        <fullName evidence="2 3">Single-stranded DNA-binding protein</fullName>
        <shortName evidence="2">SSB</shortName>
    </recommendedName>
</protein>
<dbReference type="Proteomes" id="UP000377595">
    <property type="component" value="Unassembled WGS sequence"/>
</dbReference>
<proteinExistence type="inferred from homology"/>
<keyword evidence="6" id="KW-1185">Reference proteome</keyword>
<reference evidence="5 6" key="1">
    <citation type="submission" date="2019-10" db="EMBL/GenBank/DDBJ databases">
        <title>Whole genome shotgun sequence of Acrocarpospora pleiomorpha NBRC 16267.</title>
        <authorList>
            <person name="Ichikawa N."/>
            <person name="Kimura A."/>
            <person name="Kitahashi Y."/>
            <person name="Komaki H."/>
            <person name="Oguchi A."/>
        </authorList>
    </citation>
    <scope>NUCLEOTIDE SEQUENCE [LARGE SCALE GENOMIC DNA]</scope>
    <source>
        <strain evidence="5 6">NBRC 16267</strain>
    </source>
</reference>
<dbReference type="AlphaFoldDB" id="A0A5M3XSI0"/>
<dbReference type="EMBL" id="BLAF01000029">
    <property type="protein sequence ID" value="GES22213.1"/>
    <property type="molecule type" value="Genomic_DNA"/>
</dbReference>
<evidence type="ECO:0000313" key="6">
    <source>
        <dbReference type="Proteomes" id="UP000377595"/>
    </source>
</evidence>
<dbReference type="PANTHER" id="PTHR10302:SF27">
    <property type="entry name" value="SINGLE-STRANDED DNA-BINDING PROTEIN"/>
    <property type="match status" value="1"/>
</dbReference>
<evidence type="ECO:0000256" key="1">
    <source>
        <dbReference type="ARBA" id="ARBA00023125"/>
    </source>
</evidence>
<dbReference type="GO" id="GO:0006260">
    <property type="term" value="P:DNA replication"/>
    <property type="evidence" value="ECO:0007669"/>
    <property type="project" value="InterPro"/>
</dbReference>
<comment type="caution">
    <text evidence="2">Lacks conserved residue(s) required for the propagation of feature annotation.</text>
</comment>
<evidence type="ECO:0000256" key="3">
    <source>
        <dbReference type="PIRNR" id="PIRNR002070"/>
    </source>
</evidence>
<dbReference type="OrthoDB" id="9809878at2"/>
<dbReference type="CDD" id="cd04496">
    <property type="entry name" value="SSB_OBF"/>
    <property type="match status" value="1"/>
</dbReference>
<dbReference type="PANTHER" id="PTHR10302">
    <property type="entry name" value="SINGLE-STRANDED DNA-BINDING PROTEIN"/>
    <property type="match status" value="1"/>
</dbReference>
<dbReference type="Gene3D" id="2.40.50.140">
    <property type="entry name" value="Nucleic acid-binding proteins"/>
    <property type="match status" value="1"/>
</dbReference>
<sequence>MSGETTITVIGNLTGDPELRYTTGGVAVASFTVASTARTYNKQIEKWEDGDALFLRCSAWRDLGENTCESLTRGSRVIVSGRLRMRTYDTSDGEKRTVFELTVDEIGPSLRFATCDIKKAGRTNGAPGQARPSAAGDPWASTHAPAASGSGGTWQDSDEPPF</sequence>
<gene>
    <name evidence="5" type="primary">ssb</name>
    <name evidence="5" type="ORF">Aple_051100</name>
</gene>
<dbReference type="NCBIfam" id="NF005851">
    <property type="entry name" value="PRK07772.1"/>
    <property type="match status" value="1"/>
</dbReference>
<dbReference type="Pfam" id="PF00436">
    <property type="entry name" value="SSB"/>
    <property type="match status" value="1"/>
</dbReference>
<dbReference type="PROSITE" id="PS50935">
    <property type="entry name" value="SSB"/>
    <property type="match status" value="1"/>
</dbReference>
<dbReference type="InterPro" id="IPR012340">
    <property type="entry name" value="NA-bd_OB-fold"/>
</dbReference>